<dbReference type="PANTHER" id="PTHR21530">
    <property type="entry name" value="PHEROMONE SHUTDOWN PROTEIN"/>
    <property type="match status" value="1"/>
</dbReference>
<sequence>MLNMSYLRYVKIVGTVHVSSESVNEVRRIILEEDPDAIALELDYERLLSLLSGSNLTFSQAMKLGKMGILAYILQEVEIILGKELGTPPGSEMIEAFEVAKTLGIPVYMIDQPIRVTLRKLLSIPLGEKIRAMLDIISTFINPGAQTQLSFEDVEGLSFEFRRKYPTMYKILVEERNLYMARNIMRIVDILLERKKKVKVVAVVGLGHKKGIEKILSRSFPKGVH</sequence>
<reference evidence="1" key="1">
    <citation type="submission" date="1999-07" db="EMBL/GenBank/DDBJ databases">
        <authorList>
            <person name="Genoscope"/>
        </authorList>
    </citation>
    <scope>NUCLEOTIDE SEQUENCE</scope>
    <source>
        <strain evidence="1">Orsay</strain>
    </source>
</reference>
<dbReference type="Pfam" id="PF01963">
    <property type="entry name" value="TraB_PrgY_gumN"/>
    <property type="match status" value="1"/>
</dbReference>
<reference evidence="1 3" key="4">
    <citation type="journal article" date="2003" name="Mol. Microbiol.">
        <title>An integrated analysis of the genome of the hyperthermophilic archaeon Pyrococcus abyssi.</title>
        <authorList>
            <person name="Cohen G."/>
            <person name="Barbe V."/>
            <person name="Flament D."/>
            <person name="Galperin M."/>
            <person name="Heilig R."/>
            <person name="Ripp R."/>
            <person name="Lecompte O."/>
            <person name="Prieur D."/>
            <person name="Poch O."/>
            <person name="Quellerou J."/>
            <person name="Thierry J.C."/>
            <person name="Van der Oost J."/>
            <person name="Weissenbach J."/>
            <person name="Zivanovic Y."/>
            <person name="Forterre P."/>
        </authorList>
    </citation>
    <scope>NUCLEOTIDE SEQUENCE [LARGE SCALE GENOMIC DNA]</scope>
    <source>
        <strain evidence="3">GE5 / Orsay</strain>
        <strain evidence="1">Orsay</strain>
    </source>
</reference>
<dbReference type="PIR" id="H75088">
    <property type="entry name" value="H75088"/>
</dbReference>
<evidence type="ECO:0000313" key="3">
    <source>
        <dbReference type="Proteomes" id="UP000000810"/>
    </source>
</evidence>
<dbReference type="eggNOG" id="arCOG02142">
    <property type="taxonomic scope" value="Archaea"/>
</dbReference>
<dbReference type="Proteomes" id="UP000000810">
    <property type="component" value="Chromosome"/>
</dbReference>
<reference evidence="1" key="3">
    <citation type="journal article" date="2001" name="Genome Res.">
        <title>Genome evolution at the genus level: comparison of three complete genomes of hyperthermophilic archaea.</title>
        <authorList>
            <person name="Lecompte O."/>
            <person name="Ripp R."/>
            <person name="Puzos-Barbe V."/>
            <person name="Duprat S."/>
            <person name="Heilig R."/>
            <person name="Dietrich J."/>
            <person name="Thierry J.C."/>
            <person name="Poch O."/>
        </authorList>
    </citation>
    <scope>NUCLEOTIDE SEQUENCE</scope>
    <source>
        <strain evidence="1">Orsay</strain>
    </source>
</reference>
<dbReference type="InterPro" id="IPR046345">
    <property type="entry name" value="TraB_PrgY-like"/>
</dbReference>
<evidence type="ECO:0000313" key="2">
    <source>
        <dbReference type="EMBL" id="CCE70515.1"/>
    </source>
</evidence>
<dbReference type="HOGENOM" id="CLU_066331_0_0_2"/>
<dbReference type="PANTHER" id="PTHR21530:SF7">
    <property type="entry name" value="TRAB DOMAIN-CONTAINING PROTEIN"/>
    <property type="match status" value="1"/>
</dbReference>
<protein>
    <submittedName>
        <fullName evidence="2">Pheromone shutdown protein (TraB)</fullName>
    </submittedName>
    <submittedName>
        <fullName evidence="1">Signaling protein</fullName>
    </submittedName>
</protein>
<accession>Q9UZP3</accession>
<evidence type="ECO:0000313" key="4">
    <source>
        <dbReference type="Proteomes" id="UP000009139"/>
    </source>
</evidence>
<dbReference type="AlphaFoldDB" id="Q9UZP3"/>
<dbReference type="InterPro" id="IPR002816">
    <property type="entry name" value="TraB/PrgY/GumN_fam"/>
</dbReference>
<dbReference type="Proteomes" id="UP000009139">
    <property type="component" value="Chromosome"/>
</dbReference>
<dbReference type="PATRIC" id="fig|272844.11.peg.1158"/>
<gene>
    <name evidence="1" type="primary">traB</name>
    <name evidence="1" type="ORF">PAB0729</name>
</gene>
<dbReference type="STRING" id="272844.PAB0729"/>
<proteinExistence type="predicted"/>
<dbReference type="KEGG" id="pab:PAB0729"/>
<dbReference type="EMBL" id="AJ248286">
    <property type="protein sequence ID" value="CAB50013.1"/>
    <property type="molecule type" value="Genomic_DNA"/>
</dbReference>
<organism evidence="1 3">
    <name type="scientific">Pyrococcus abyssi (strain GE5 / Orsay)</name>
    <dbReference type="NCBI Taxonomy" id="272844"/>
    <lineage>
        <taxon>Archaea</taxon>
        <taxon>Methanobacteriati</taxon>
        <taxon>Methanobacteriota</taxon>
        <taxon>Thermococci</taxon>
        <taxon>Thermococcales</taxon>
        <taxon>Thermococcaceae</taxon>
        <taxon>Pyrococcus</taxon>
    </lineage>
</organism>
<keyword evidence="3" id="KW-1185">Reference proteome</keyword>
<evidence type="ECO:0000313" key="1">
    <source>
        <dbReference type="EMBL" id="CAB50013.1"/>
    </source>
</evidence>
<reference evidence="1" key="2">
    <citation type="journal article" date="2000" name="J. Mol. Biol.">
        <title>Archaeal homologs of eukaryotic methylation guide small nucleolar RNAs: lessons from the Pyrococcus genomes.</title>
        <authorList>
            <person name="Gaspin C."/>
            <person name="Cavaille J."/>
            <person name="Erauso G."/>
        </authorList>
    </citation>
    <scope>NUCLEOTIDE SEQUENCE</scope>
    <source>
        <strain evidence="1">Orsay</strain>
    </source>
</reference>
<name>Q9UZP3_PYRAB</name>
<reference evidence="2 4" key="5">
    <citation type="journal article" date="2012" name="Curr. Microbiol.">
        <title>Re-annotation of two hyperthermophilic archaea Pyrococcus abyssi GE5 and Pyrococcus furiosus DSM 3638.</title>
        <authorList>
            <person name="Gao J."/>
            <person name="Wang J."/>
        </authorList>
    </citation>
    <scope>GENOME REANNOTATION</scope>
    <source>
        <strain evidence="2">GE5</strain>
        <strain evidence="4">GE5 / Orsay</strain>
    </source>
</reference>
<dbReference type="CDD" id="cd14726">
    <property type="entry name" value="TraB_PrgY-like"/>
    <property type="match status" value="1"/>
</dbReference>
<dbReference type="EMBL" id="HE613800">
    <property type="protein sequence ID" value="CCE70515.1"/>
    <property type="molecule type" value="Genomic_DNA"/>
</dbReference>